<dbReference type="InterPro" id="IPR013083">
    <property type="entry name" value="Znf_RING/FYVE/PHD"/>
</dbReference>
<evidence type="ECO:0000256" key="6">
    <source>
        <dbReference type="SAM" id="MobiDB-lite"/>
    </source>
</evidence>
<dbReference type="CDD" id="cd19769">
    <property type="entry name" value="Bbox2_TRIM16-like"/>
    <property type="match status" value="1"/>
</dbReference>
<dbReference type="InterPro" id="IPR051051">
    <property type="entry name" value="E3_ubiq-ligase_TRIM/RNF"/>
</dbReference>
<dbReference type="PROSITE" id="PS50089">
    <property type="entry name" value="ZF_RING_2"/>
    <property type="match status" value="1"/>
</dbReference>
<feature type="domain" description="RING-type" evidence="7">
    <location>
        <begin position="29"/>
        <end position="69"/>
    </location>
</feature>
<keyword evidence="10" id="KW-1185">Reference proteome</keyword>
<evidence type="ECO:0000256" key="4">
    <source>
        <dbReference type="PROSITE-ProRule" id="PRU00024"/>
    </source>
</evidence>
<dbReference type="InterPro" id="IPR058030">
    <property type="entry name" value="TRIM8/14/16/25/29/45/65_CC"/>
</dbReference>
<dbReference type="Pfam" id="PF25600">
    <property type="entry name" value="TRIM_CC"/>
    <property type="match status" value="1"/>
</dbReference>
<evidence type="ECO:0000259" key="8">
    <source>
        <dbReference type="PROSITE" id="PS50119"/>
    </source>
</evidence>
<feature type="domain" description="B box-type" evidence="8">
    <location>
        <begin position="159"/>
        <end position="199"/>
    </location>
</feature>
<dbReference type="Ensembl" id="ENSECRT00000028239.1">
    <property type="protein sequence ID" value="ENSECRP00000027662.1"/>
    <property type="gene ID" value="ENSECRG00000018735.1"/>
</dbReference>
<dbReference type="InterPro" id="IPR001841">
    <property type="entry name" value="Znf_RING"/>
</dbReference>
<dbReference type="SMART" id="SM00184">
    <property type="entry name" value="RING"/>
    <property type="match status" value="1"/>
</dbReference>
<organism evidence="9 10">
    <name type="scientific">Erpetoichthys calabaricus</name>
    <name type="common">Rope fish</name>
    <name type="synonym">Calamoichthys calabaricus</name>
    <dbReference type="NCBI Taxonomy" id="27687"/>
    <lineage>
        <taxon>Eukaryota</taxon>
        <taxon>Metazoa</taxon>
        <taxon>Chordata</taxon>
        <taxon>Craniata</taxon>
        <taxon>Vertebrata</taxon>
        <taxon>Euteleostomi</taxon>
        <taxon>Actinopterygii</taxon>
        <taxon>Polypteriformes</taxon>
        <taxon>Polypteridae</taxon>
        <taxon>Erpetoichthys</taxon>
    </lineage>
</organism>
<keyword evidence="2 4" id="KW-0863">Zinc-finger</keyword>
<dbReference type="PROSITE" id="PS50119">
    <property type="entry name" value="ZF_BBOX"/>
    <property type="match status" value="1"/>
</dbReference>
<dbReference type="PROSITE" id="PS00518">
    <property type="entry name" value="ZF_RING_1"/>
    <property type="match status" value="1"/>
</dbReference>
<evidence type="ECO:0000313" key="9">
    <source>
        <dbReference type="Ensembl" id="ENSECRP00000027662.1"/>
    </source>
</evidence>
<gene>
    <name evidence="9" type="primary">LOC114663056</name>
</gene>
<feature type="region of interest" description="Disordered" evidence="6">
    <location>
        <begin position="390"/>
        <end position="412"/>
    </location>
</feature>
<evidence type="ECO:0000313" key="10">
    <source>
        <dbReference type="Proteomes" id="UP000694620"/>
    </source>
</evidence>
<dbReference type="SUPFAM" id="SSF57850">
    <property type="entry name" value="RING/U-box"/>
    <property type="match status" value="1"/>
</dbReference>
<evidence type="ECO:0000259" key="7">
    <source>
        <dbReference type="PROSITE" id="PS50089"/>
    </source>
</evidence>
<reference evidence="9" key="1">
    <citation type="submission" date="2021-06" db="EMBL/GenBank/DDBJ databases">
        <authorList>
            <consortium name="Wellcome Sanger Institute Data Sharing"/>
        </authorList>
    </citation>
    <scope>NUCLEOTIDE SEQUENCE [LARGE SCALE GENOMIC DNA]</scope>
</reference>
<proteinExistence type="predicted"/>
<dbReference type="GeneTree" id="ENSGT01150000286950"/>
<evidence type="ECO:0000256" key="3">
    <source>
        <dbReference type="ARBA" id="ARBA00022833"/>
    </source>
</evidence>
<dbReference type="GO" id="GO:0008270">
    <property type="term" value="F:zinc ion binding"/>
    <property type="evidence" value="ECO:0007669"/>
    <property type="project" value="UniProtKB-KW"/>
</dbReference>
<dbReference type="InterPro" id="IPR000315">
    <property type="entry name" value="Znf_B-box"/>
</dbReference>
<dbReference type="Gene3D" id="3.30.160.60">
    <property type="entry name" value="Classic Zinc Finger"/>
    <property type="match status" value="1"/>
</dbReference>
<dbReference type="Gene3D" id="4.10.830.40">
    <property type="match status" value="1"/>
</dbReference>
<dbReference type="InterPro" id="IPR017907">
    <property type="entry name" value="Znf_RING_CS"/>
</dbReference>
<dbReference type="SUPFAM" id="SSF57845">
    <property type="entry name" value="B-box zinc-binding domain"/>
    <property type="match status" value="1"/>
</dbReference>
<evidence type="ECO:0000256" key="1">
    <source>
        <dbReference type="ARBA" id="ARBA00022723"/>
    </source>
</evidence>
<keyword evidence="5" id="KW-0175">Coiled coil</keyword>
<dbReference type="AlphaFoldDB" id="A0A8C4T8E4"/>
<dbReference type="PANTHER" id="PTHR25465">
    <property type="entry name" value="B-BOX DOMAIN CONTAINING"/>
    <property type="match status" value="1"/>
</dbReference>
<protein>
    <submittedName>
        <fullName evidence="9">Uncharacterized LOC114663056</fullName>
    </submittedName>
</protein>
<dbReference type="Pfam" id="PF00643">
    <property type="entry name" value="zf-B_box"/>
    <property type="match status" value="1"/>
</dbReference>
<evidence type="ECO:0000256" key="2">
    <source>
        <dbReference type="ARBA" id="ARBA00022771"/>
    </source>
</evidence>
<reference evidence="9" key="3">
    <citation type="submission" date="2025-09" db="UniProtKB">
        <authorList>
            <consortium name="Ensembl"/>
        </authorList>
    </citation>
    <scope>IDENTIFICATION</scope>
</reference>
<keyword evidence="3" id="KW-0862">Zinc</keyword>
<keyword evidence="1" id="KW-0479">Metal-binding</keyword>
<dbReference type="PANTHER" id="PTHR25465:SF75">
    <property type="entry name" value="E3 UBIQUITIN_ISG15 LIGASE TRIM25-RELATED"/>
    <property type="match status" value="1"/>
</dbReference>
<dbReference type="Pfam" id="PF15227">
    <property type="entry name" value="zf-C3HC4_4"/>
    <property type="match status" value="1"/>
</dbReference>
<sequence length="412" mass="47112">MQRFFTCCLSFYSPANTANMFELEDDFTCSICLEVLNEPVSVPCGHSFCLACINKYWDQAEVCKCPQCREIFNPRPHLRKTTLLAEVMEKLKMKQPHSRMAKHFDGSAVIVCDFCSGEKLRAVKSCMTCLTSFCEIHIKHHNEIVAWKNHKLVNPTANIQEKLCKKHQKVLEIYCRSDETCICSLCVTTGHKDHDTAQPEMERATKQIQLGATLTEIKQNIEKKENQIEDITQIIQRVKISAVTEMNKYEKSFAELVLLIEKAHKKKKEKIQEQEKREVGKAEKLLDQLKKEITVLKKKHAEFTELSQTDDHIHFLQIFPLLTVPAEDDTLTNMITIADFSSEEVKRELYCVKEYLEELYQAELNNGTSKDSIGSDRKINSLANEGVIDVSKTARKDSEGELCPSSIPNSPS</sequence>
<accession>A0A8C4T8E4</accession>
<name>A0A8C4T8E4_ERPCA</name>
<evidence type="ECO:0000256" key="5">
    <source>
        <dbReference type="SAM" id="Coils"/>
    </source>
</evidence>
<dbReference type="SMART" id="SM00336">
    <property type="entry name" value="BBOX"/>
    <property type="match status" value="1"/>
</dbReference>
<reference evidence="9" key="2">
    <citation type="submission" date="2025-08" db="UniProtKB">
        <authorList>
            <consortium name="Ensembl"/>
        </authorList>
    </citation>
    <scope>IDENTIFICATION</scope>
</reference>
<dbReference type="Gene3D" id="3.30.40.10">
    <property type="entry name" value="Zinc/RING finger domain, C3HC4 (zinc finger)"/>
    <property type="match status" value="1"/>
</dbReference>
<dbReference type="Proteomes" id="UP000694620">
    <property type="component" value="Chromosome 12"/>
</dbReference>
<feature type="coiled-coil region" evidence="5">
    <location>
        <begin position="214"/>
        <end position="306"/>
    </location>
</feature>